<sequence>MGKEAGLTGSPFLRPSLGCCYAYFPRISHARFYQVKIKHKLQLPPPVKIHPAFSHFHIKEKSLDLTDYVSPHLPPFDDDGKLSSIPSTSLLGDSLNGIMPRFLKFSSVGHTYLILGYWEDFHDITRRFPICGA</sequence>
<proteinExistence type="predicted"/>
<comment type="caution">
    <text evidence="1">The sequence shown here is derived from an EMBL/GenBank/DDBJ whole genome shotgun (WGS) entry which is preliminary data.</text>
</comment>
<evidence type="ECO:0000313" key="2">
    <source>
        <dbReference type="Proteomes" id="UP001318860"/>
    </source>
</evidence>
<dbReference type="Proteomes" id="UP001318860">
    <property type="component" value="Unassembled WGS sequence"/>
</dbReference>
<dbReference type="EMBL" id="JABTTQ020000013">
    <property type="protein sequence ID" value="KAK6142448.1"/>
    <property type="molecule type" value="Genomic_DNA"/>
</dbReference>
<evidence type="ECO:0000313" key="1">
    <source>
        <dbReference type="EMBL" id="KAK6142448.1"/>
    </source>
</evidence>
<gene>
    <name evidence="1" type="ORF">DH2020_022796</name>
</gene>
<protein>
    <submittedName>
        <fullName evidence="1">Uncharacterized protein</fullName>
    </submittedName>
</protein>
<reference evidence="1 2" key="1">
    <citation type="journal article" date="2021" name="Comput. Struct. Biotechnol. J.">
        <title>De novo genome assembly of the potent medicinal plant Rehmannia glutinosa using nanopore technology.</title>
        <authorList>
            <person name="Ma L."/>
            <person name="Dong C."/>
            <person name="Song C."/>
            <person name="Wang X."/>
            <person name="Zheng X."/>
            <person name="Niu Y."/>
            <person name="Chen S."/>
            <person name="Feng W."/>
        </authorList>
    </citation>
    <scope>NUCLEOTIDE SEQUENCE [LARGE SCALE GENOMIC DNA]</scope>
    <source>
        <strain evidence="1">DH-2019</strain>
    </source>
</reference>
<keyword evidence="2" id="KW-1185">Reference proteome</keyword>
<name>A0ABR0W466_REHGL</name>
<organism evidence="1 2">
    <name type="scientific">Rehmannia glutinosa</name>
    <name type="common">Chinese foxglove</name>
    <dbReference type="NCBI Taxonomy" id="99300"/>
    <lineage>
        <taxon>Eukaryota</taxon>
        <taxon>Viridiplantae</taxon>
        <taxon>Streptophyta</taxon>
        <taxon>Embryophyta</taxon>
        <taxon>Tracheophyta</taxon>
        <taxon>Spermatophyta</taxon>
        <taxon>Magnoliopsida</taxon>
        <taxon>eudicotyledons</taxon>
        <taxon>Gunneridae</taxon>
        <taxon>Pentapetalae</taxon>
        <taxon>asterids</taxon>
        <taxon>lamiids</taxon>
        <taxon>Lamiales</taxon>
        <taxon>Orobanchaceae</taxon>
        <taxon>Rehmannieae</taxon>
        <taxon>Rehmannia</taxon>
    </lineage>
</organism>
<accession>A0ABR0W466</accession>